<dbReference type="Gene3D" id="2.80.10.50">
    <property type="match status" value="1"/>
</dbReference>
<keyword evidence="1" id="KW-0732">Signal</keyword>
<dbReference type="RefSeq" id="WP_095511644.1">
    <property type="nucleotide sequence ID" value="NZ_MQWD01000001.1"/>
</dbReference>
<name>A0A271J4U6_9BACT</name>
<sequence>MRLLLLLALAAAGPASAQPGAFLTASPQACLSAPDGPVVTTDCTAASNQFEVDRVGPHTVVRVGTQCLAGATSGAPVRAVPCRGGDPAQGWRITDGRVESAAAPGLCLALGAPPAQGARATLEACATDGPAAERQWFALGEIVQNAALARLARRADTLVGSEHVRRHPSGVAVIADGSNHFVRTGGATYARAPRGAIR</sequence>
<evidence type="ECO:0000313" key="3">
    <source>
        <dbReference type="EMBL" id="PAP77975.1"/>
    </source>
</evidence>
<evidence type="ECO:0000256" key="1">
    <source>
        <dbReference type="SAM" id="SignalP"/>
    </source>
</evidence>
<dbReference type="EMBL" id="MQWD01000001">
    <property type="protein sequence ID" value="PAP77975.1"/>
    <property type="molecule type" value="Genomic_DNA"/>
</dbReference>
<feature type="domain" description="Ricin B lectin" evidence="2">
    <location>
        <begin position="27"/>
        <end position="130"/>
    </location>
</feature>
<comment type="caution">
    <text evidence="3">The sequence shown here is derived from an EMBL/GenBank/DDBJ whole genome shotgun (WGS) entry which is preliminary data.</text>
</comment>
<feature type="chain" id="PRO_5012267209" description="Ricin B lectin domain-containing protein" evidence="1">
    <location>
        <begin position="18"/>
        <end position="198"/>
    </location>
</feature>
<evidence type="ECO:0000259" key="2">
    <source>
        <dbReference type="Pfam" id="PF00652"/>
    </source>
</evidence>
<dbReference type="SUPFAM" id="SSF50370">
    <property type="entry name" value="Ricin B-like lectins"/>
    <property type="match status" value="1"/>
</dbReference>
<accession>A0A271J4U6</accession>
<gene>
    <name evidence="3" type="ORF">BSZ37_16780</name>
</gene>
<protein>
    <recommendedName>
        <fullName evidence="2">Ricin B lectin domain-containing protein</fullName>
    </recommendedName>
</protein>
<dbReference type="PROSITE" id="PS50231">
    <property type="entry name" value="RICIN_B_LECTIN"/>
    <property type="match status" value="1"/>
</dbReference>
<proteinExistence type="predicted"/>
<feature type="signal peptide" evidence="1">
    <location>
        <begin position="1"/>
        <end position="17"/>
    </location>
</feature>
<reference evidence="3 4" key="1">
    <citation type="submission" date="2016-11" db="EMBL/GenBank/DDBJ databases">
        <title>Study of marine rhodopsin-containing bacteria.</title>
        <authorList>
            <person name="Yoshizawa S."/>
            <person name="Kumagai Y."/>
            <person name="Kogure K."/>
        </authorList>
    </citation>
    <scope>NUCLEOTIDE SEQUENCE [LARGE SCALE GENOMIC DNA]</scope>
    <source>
        <strain evidence="3 4">SAORIC-28</strain>
    </source>
</reference>
<dbReference type="Proteomes" id="UP000216339">
    <property type="component" value="Unassembled WGS sequence"/>
</dbReference>
<dbReference type="InterPro" id="IPR000772">
    <property type="entry name" value="Ricin_B_lectin"/>
</dbReference>
<keyword evidence="4" id="KW-1185">Reference proteome</keyword>
<dbReference type="AlphaFoldDB" id="A0A271J4U6"/>
<evidence type="ECO:0000313" key="4">
    <source>
        <dbReference type="Proteomes" id="UP000216339"/>
    </source>
</evidence>
<dbReference type="Pfam" id="PF00652">
    <property type="entry name" value="Ricin_B_lectin"/>
    <property type="match status" value="1"/>
</dbReference>
<organism evidence="3 4">
    <name type="scientific">Rubrivirga marina</name>
    <dbReference type="NCBI Taxonomy" id="1196024"/>
    <lineage>
        <taxon>Bacteria</taxon>
        <taxon>Pseudomonadati</taxon>
        <taxon>Rhodothermota</taxon>
        <taxon>Rhodothermia</taxon>
        <taxon>Rhodothermales</taxon>
        <taxon>Rubricoccaceae</taxon>
        <taxon>Rubrivirga</taxon>
    </lineage>
</organism>
<dbReference type="InterPro" id="IPR035992">
    <property type="entry name" value="Ricin_B-like_lectins"/>
</dbReference>